<sequence>MCRTATPLPSVFSLQFAMPCLQPRLKRRFVETPFSFDDDAGLHSLLAACCLSAQRADIVATERAVVEKQLVAFLAGCKPHAPAIVRQKLPVLARKLESILFQAAATREEYLDSSTLMHRLSAIRQVRQTKRRRVLAC</sequence>
<evidence type="ECO:0000313" key="2">
    <source>
        <dbReference type="EMBL" id="EQC41130.1"/>
    </source>
</evidence>
<evidence type="ECO:0000313" key="3">
    <source>
        <dbReference type="Proteomes" id="UP000030762"/>
    </source>
</evidence>
<keyword evidence="1" id="KW-0539">Nucleus</keyword>
<name>T0R461_SAPDV</name>
<proteinExistence type="predicted"/>
<dbReference type="Proteomes" id="UP000030762">
    <property type="component" value="Unassembled WGS sequence"/>
</dbReference>
<dbReference type="OMA" id="CKPHAPA"/>
<reference evidence="2 3" key="1">
    <citation type="submission" date="2012-04" db="EMBL/GenBank/DDBJ databases">
        <title>The Genome Sequence of Saprolegnia declina VS20.</title>
        <authorList>
            <consortium name="The Broad Institute Genome Sequencing Platform"/>
            <person name="Russ C."/>
            <person name="Nusbaum C."/>
            <person name="Tyler B."/>
            <person name="van West P."/>
            <person name="Dieguez-Uribeondo J."/>
            <person name="de Bruijn I."/>
            <person name="Tripathy S."/>
            <person name="Jiang R."/>
            <person name="Young S.K."/>
            <person name="Zeng Q."/>
            <person name="Gargeya S."/>
            <person name="Fitzgerald M."/>
            <person name="Haas B."/>
            <person name="Abouelleil A."/>
            <person name="Alvarado L."/>
            <person name="Arachchi H.M."/>
            <person name="Berlin A."/>
            <person name="Chapman S.B."/>
            <person name="Goldberg J."/>
            <person name="Griggs A."/>
            <person name="Gujja S."/>
            <person name="Hansen M."/>
            <person name="Howarth C."/>
            <person name="Imamovic A."/>
            <person name="Larimer J."/>
            <person name="McCowen C."/>
            <person name="Montmayeur A."/>
            <person name="Murphy C."/>
            <person name="Neiman D."/>
            <person name="Pearson M."/>
            <person name="Priest M."/>
            <person name="Roberts A."/>
            <person name="Saif S."/>
            <person name="Shea T."/>
            <person name="Sisk P."/>
            <person name="Sykes S."/>
            <person name="Wortman J."/>
            <person name="Nusbaum C."/>
            <person name="Birren B."/>
        </authorList>
    </citation>
    <scope>NUCLEOTIDE SEQUENCE [LARGE SCALE GENOMIC DNA]</scope>
    <source>
        <strain evidence="2 3">VS20</strain>
    </source>
</reference>
<evidence type="ECO:0000256" key="1">
    <source>
        <dbReference type="ARBA" id="ARBA00023242"/>
    </source>
</evidence>
<dbReference type="GO" id="GO:0006355">
    <property type="term" value="P:regulation of DNA-templated transcription"/>
    <property type="evidence" value="ECO:0007669"/>
    <property type="project" value="InterPro"/>
</dbReference>
<organism evidence="2 3">
    <name type="scientific">Saprolegnia diclina (strain VS20)</name>
    <dbReference type="NCBI Taxonomy" id="1156394"/>
    <lineage>
        <taxon>Eukaryota</taxon>
        <taxon>Sar</taxon>
        <taxon>Stramenopiles</taxon>
        <taxon>Oomycota</taxon>
        <taxon>Saprolegniomycetes</taxon>
        <taxon>Saprolegniales</taxon>
        <taxon>Saprolegniaceae</taxon>
        <taxon>Saprolegnia</taxon>
    </lineage>
</organism>
<dbReference type="InterPro" id="IPR036529">
    <property type="entry name" value="KIX_dom_sf"/>
</dbReference>
<dbReference type="AlphaFoldDB" id="T0R461"/>
<dbReference type="RefSeq" id="XP_008604844.1">
    <property type="nucleotide sequence ID" value="XM_008606622.1"/>
</dbReference>
<protein>
    <submittedName>
        <fullName evidence="2">Uncharacterized protein</fullName>
    </submittedName>
</protein>
<accession>T0R461</accession>
<keyword evidence="3" id="KW-1185">Reference proteome</keyword>
<dbReference type="VEuPathDB" id="FungiDB:SDRG_01109"/>
<gene>
    <name evidence="2" type="ORF">SDRG_01109</name>
</gene>
<dbReference type="GO" id="GO:0003712">
    <property type="term" value="F:transcription coregulator activity"/>
    <property type="evidence" value="ECO:0007669"/>
    <property type="project" value="InterPro"/>
</dbReference>
<dbReference type="Gene3D" id="1.10.246.20">
    <property type="entry name" value="Coactivator CBP, KIX domain"/>
    <property type="match status" value="1"/>
</dbReference>
<dbReference type="EMBL" id="JH767134">
    <property type="protein sequence ID" value="EQC41130.1"/>
    <property type="molecule type" value="Genomic_DNA"/>
</dbReference>
<dbReference type="InParanoid" id="T0R461"/>
<dbReference type="GeneID" id="19941836"/>
<dbReference type="OrthoDB" id="70192at2759"/>